<dbReference type="Proteomes" id="UP000464658">
    <property type="component" value="Chromosome"/>
</dbReference>
<proteinExistence type="predicted"/>
<gene>
    <name evidence="1" type="ORF">BsIDN1_06390</name>
</gene>
<organism evidence="1 2">
    <name type="scientific">Bacillus safensis</name>
    <dbReference type="NCBI Taxonomy" id="561879"/>
    <lineage>
        <taxon>Bacteria</taxon>
        <taxon>Bacillati</taxon>
        <taxon>Bacillota</taxon>
        <taxon>Bacilli</taxon>
        <taxon>Bacillales</taxon>
        <taxon>Bacillaceae</taxon>
        <taxon>Bacillus</taxon>
    </lineage>
</organism>
<dbReference type="EMBL" id="AP021906">
    <property type="protein sequence ID" value="BBP87021.1"/>
    <property type="molecule type" value="Genomic_DNA"/>
</dbReference>
<accession>A0A5S9M210</accession>
<reference evidence="1 2" key="1">
    <citation type="submission" date="2019-12" db="EMBL/GenBank/DDBJ databases">
        <title>Full genome sequence of a Bacillus safensis strain isolated from commercially available natto in Indonesia.</title>
        <authorList>
            <person name="Yoshida M."/>
            <person name="Uomi M."/>
            <person name="Waturangi D."/>
            <person name="Ekaputri J.J."/>
            <person name="Setiamarga D.H.E."/>
        </authorList>
    </citation>
    <scope>NUCLEOTIDE SEQUENCE [LARGE SCALE GENOMIC DNA]</scope>
    <source>
        <strain evidence="1 2">IDN1</strain>
    </source>
</reference>
<dbReference type="AlphaFoldDB" id="A0A5S9M210"/>
<evidence type="ECO:0000313" key="1">
    <source>
        <dbReference type="EMBL" id="BBP87021.1"/>
    </source>
</evidence>
<name>A0A5S9M210_BACIA</name>
<evidence type="ECO:0000313" key="2">
    <source>
        <dbReference type="Proteomes" id="UP000464658"/>
    </source>
</evidence>
<protein>
    <submittedName>
        <fullName evidence="1">Uncharacterized protein</fullName>
    </submittedName>
</protein>
<sequence length="98" mass="11060">MEAAGESICPKEKKVLQEVEAGLLSEERALQQYGVKVYLDQNKWKIDEEQTSRVREKVDVSASTDVWDFGEQRAAYEKVWTDGRSQQCAGRSASFLSG</sequence>